<sequence length="215" mass="24756">MQDWIAKLFANKELLRMGHHQRLEDQNLGFGWLYYALTRLVRPSVVVVIGSWRGFSPLVFGKGVADNLEPGRVIFIDPSMVDDFWKDPDAVRAHFAGHDVANIQHFLMTTQQFVASEAYRELPHVDLLFVDGYHTAEQAKFDYEAFAPLLTEKSLALFHDSCSDRVSKIYGLENAYRYTVRDFLSELKRDPQLQVFDLPFAEGVTLVRRAETTRL</sequence>
<protein>
    <recommendedName>
        <fullName evidence="3">Class I SAM-dependent methyltransferase</fullName>
    </recommendedName>
</protein>
<dbReference type="EMBL" id="ABVL01000006">
    <property type="protein sequence ID" value="EDY19996.1"/>
    <property type="molecule type" value="Genomic_DNA"/>
</dbReference>
<dbReference type="Gene3D" id="3.40.50.150">
    <property type="entry name" value="Vaccinia Virus protein VP39"/>
    <property type="match status" value="1"/>
</dbReference>
<dbReference type="RefSeq" id="WP_006979910.1">
    <property type="nucleotide sequence ID" value="NZ_ABVL01000006.1"/>
</dbReference>
<evidence type="ECO:0000313" key="1">
    <source>
        <dbReference type="EMBL" id="EDY19996.1"/>
    </source>
</evidence>
<dbReference type="Proteomes" id="UP000005824">
    <property type="component" value="Unassembled WGS sequence"/>
</dbReference>
<dbReference type="AlphaFoldDB" id="B4D0Y4"/>
<reference evidence="1 2" key="1">
    <citation type="journal article" date="2011" name="J. Bacteriol.">
        <title>Genome sequence of Chthoniobacter flavus Ellin428, an aerobic heterotrophic soil bacterium.</title>
        <authorList>
            <person name="Kant R."/>
            <person name="van Passel M.W."/>
            <person name="Palva A."/>
            <person name="Lucas S."/>
            <person name="Lapidus A."/>
            <person name="Glavina Del Rio T."/>
            <person name="Dalin E."/>
            <person name="Tice H."/>
            <person name="Bruce D."/>
            <person name="Goodwin L."/>
            <person name="Pitluck S."/>
            <person name="Larimer F.W."/>
            <person name="Land M.L."/>
            <person name="Hauser L."/>
            <person name="Sangwan P."/>
            <person name="de Vos W.M."/>
            <person name="Janssen P.H."/>
            <person name="Smidt H."/>
        </authorList>
    </citation>
    <scope>NUCLEOTIDE SEQUENCE [LARGE SCALE GENOMIC DNA]</scope>
    <source>
        <strain evidence="1 2">Ellin428</strain>
    </source>
</reference>
<proteinExistence type="predicted"/>
<keyword evidence="2" id="KW-1185">Reference proteome</keyword>
<evidence type="ECO:0000313" key="2">
    <source>
        <dbReference type="Proteomes" id="UP000005824"/>
    </source>
</evidence>
<gene>
    <name evidence="1" type="ORF">CfE428DRAFT_2585</name>
</gene>
<comment type="caution">
    <text evidence="1">The sequence shown here is derived from an EMBL/GenBank/DDBJ whole genome shotgun (WGS) entry which is preliminary data.</text>
</comment>
<dbReference type="SUPFAM" id="SSF53335">
    <property type="entry name" value="S-adenosyl-L-methionine-dependent methyltransferases"/>
    <property type="match status" value="1"/>
</dbReference>
<dbReference type="InterPro" id="IPR029063">
    <property type="entry name" value="SAM-dependent_MTases_sf"/>
</dbReference>
<accession>B4D0Y4</accession>
<organism evidence="1 2">
    <name type="scientific">Chthoniobacter flavus Ellin428</name>
    <dbReference type="NCBI Taxonomy" id="497964"/>
    <lineage>
        <taxon>Bacteria</taxon>
        <taxon>Pseudomonadati</taxon>
        <taxon>Verrucomicrobiota</taxon>
        <taxon>Spartobacteria</taxon>
        <taxon>Chthoniobacterales</taxon>
        <taxon>Chthoniobacteraceae</taxon>
        <taxon>Chthoniobacter</taxon>
    </lineage>
</organism>
<dbReference type="STRING" id="497964.CfE428DRAFT_2585"/>
<dbReference type="InParanoid" id="B4D0Y4"/>
<dbReference type="Pfam" id="PF13578">
    <property type="entry name" value="Methyltransf_24"/>
    <property type="match status" value="1"/>
</dbReference>
<dbReference type="eggNOG" id="COG4122">
    <property type="taxonomic scope" value="Bacteria"/>
</dbReference>
<name>B4D0Y4_9BACT</name>
<evidence type="ECO:0008006" key="3">
    <source>
        <dbReference type="Google" id="ProtNLM"/>
    </source>
</evidence>